<evidence type="ECO:0000256" key="1">
    <source>
        <dbReference type="SAM" id="Phobius"/>
    </source>
</evidence>
<keyword evidence="3" id="KW-1185">Reference proteome</keyword>
<evidence type="ECO:0000313" key="3">
    <source>
        <dbReference type="Proteomes" id="UP000317982"/>
    </source>
</evidence>
<dbReference type="RefSeq" id="WP_142709206.1">
    <property type="nucleotide sequence ID" value="NZ_VIRS01000042.1"/>
</dbReference>
<keyword evidence="1" id="KW-0812">Transmembrane</keyword>
<dbReference type="AlphaFoldDB" id="A0A545AGB4"/>
<proteinExistence type="predicted"/>
<keyword evidence="1" id="KW-1133">Transmembrane helix</keyword>
<name>A0A545AGB4_9ACTN</name>
<feature type="transmembrane region" description="Helical" evidence="1">
    <location>
        <begin position="148"/>
        <end position="169"/>
    </location>
</feature>
<dbReference type="OrthoDB" id="3402382at2"/>
<feature type="transmembrane region" description="Helical" evidence="1">
    <location>
        <begin position="229"/>
        <end position="246"/>
    </location>
</feature>
<evidence type="ECO:0000313" key="2">
    <source>
        <dbReference type="EMBL" id="TQS40362.1"/>
    </source>
</evidence>
<comment type="caution">
    <text evidence="2">The sequence shown here is derived from an EMBL/GenBank/DDBJ whole genome shotgun (WGS) entry which is preliminary data.</text>
</comment>
<feature type="transmembrane region" description="Helical" evidence="1">
    <location>
        <begin position="197"/>
        <end position="222"/>
    </location>
</feature>
<reference evidence="2 3" key="1">
    <citation type="submission" date="2019-07" db="EMBL/GenBank/DDBJ databases">
        <title>Cryptosporangium phraense sp. nov., isolated from plant litter.</title>
        <authorList>
            <person name="Suriyachadkun C."/>
        </authorList>
    </citation>
    <scope>NUCLEOTIDE SEQUENCE [LARGE SCALE GENOMIC DNA]</scope>
    <source>
        <strain evidence="2 3">A-T 5661</strain>
    </source>
</reference>
<dbReference type="InParanoid" id="A0A545AGB4"/>
<feature type="transmembrane region" description="Helical" evidence="1">
    <location>
        <begin position="50"/>
        <end position="67"/>
    </location>
</feature>
<gene>
    <name evidence="2" type="ORF">FL583_35105</name>
</gene>
<organism evidence="2 3">
    <name type="scientific">Cryptosporangium phraense</name>
    <dbReference type="NCBI Taxonomy" id="2593070"/>
    <lineage>
        <taxon>Bacteria</taxon>
        <taxon>Bacillati</taxon>
        <taxon>Actinomycetota</taxon>
        <taxon>Actinomycetes</taxon>
        <taxon>Cryptosporangiales</taxon>
        <taxon>Cryptosporangiaceae</taxon>
        <taxon>Cryptosporangium</taxon>
    </lineage>
</organism>
<sequence length="426" mass="44122">MIRVVGMELRRSSALGAALLIALAGLVTLYATPQRWSTGWMSLAMTQREYLSLLSPLAMAAGAWQSYREHRAKVAELFRSVPRPQPQRIVPILAATGVAVALAYLVSLAGALPRIAGGYLPGAVVAVTAVGLVAMIASVWIGLAVGRLVPALATAPAIAVADFALQVFAPHAFDDPGLFAAFSPSMGMSQFSAYDTVAGAVSVAQAVWVTALAVAAVVLLAARRRRTGLAALLPLAVGAAATLLVVPTGDEYDKGIVDPVAQQLVCDGPVCVSRVHAPLLPSVEPRARHALGLLASVPGVRVTSAHEDTSTVFPPTEPEFRADTALMEVAADAHGGLAHPARLETSLITSAFVGPSDCLTTVNNYLAAHAVAFWLLGSDAGLGFGDPEAVAIWKRLRDAPDAAARVSAAYRAAQECRDAAAVLGVR</sequence>
<feature type="transmembrane region" description="Helical" evidence="1">
    <location>
        <begin position="118"/>
        <end position="141"/>
    </location>
</feature>
<keyword evidence="1" id="KW-0472">Membrane</keyword>
<protein>
    <submittedName>
        <fullName evidence="2">Uncharacterized protein</fullName>
    </submittedName>
</protein>
<dbReference type="Proteomes" id="UP000317982">
    <property type="component" value="Unassembled WGS sequence"/>
</dbReference>
<feature type="transmembrane region" description="Helical" evidence="1">
    <location>
        <begin position="88"/>
        <end position="112"/>
    </location>
</feature>
<accession>A0A545AGB4</accession>
<dbReference type="EMBL" id="VIRS01000042">
    <property type="protein sequence ID" value="TQS40362.1"/>
    <property type="molecule type" value="Genomic_DNA"/>
</dbReference>